<dbReference type="Proteomes" id="UP000319817">
    <property type="component" value="Chromosome"/>
</dbReference>
<evidence type="ECO:0000313" key="1">
    <source>
        <dbReference type="EMBL" id="QDT13162.1"/>
    </source>
</evidence>
<name>A0A517P1B0_9BACT</name>
<evidence type="ECO:0000313" key="2">
    <source>
        <dbReference type="Proteomes" id="UP000319817"/>
    </source>
</evidence>
<dbReference type="AlphaFoldDB" id="A0A517P1B0"/>
<organism evidence="1 2">
    <name type="scientific">Stieleria marina</name>
    <dbReference type="NCBI Taxonomy" id="1930275"/>
    <lineage>
        <taxon>Bacteria</taxon>
        <taxon>Pseudomonadati</taxon>
        <taxon>Planctomycetota</taxon>
        <taxon>Planctomycetia</taxon>
        <taxon>Pirellulales</taxon>
        <taxon>Pirellulaceae</taxon>
        <taxon>Stieleria</taxon>
    </lineage>
</organism>
<dbReference type="OrthoDB" id="267670at2"/>
<gene>
    <name evidence="1" type="ORF">K239x_51790</name>
</gene>
<proteinExistence type="predicted"/>
<dbReference type="EMBL" id="CP036526">
    <property type="protein sequence ID" value="QDT13162.1"/>
    <property type="molecule type" value="Genomic_DNA"/>
</dbReference>
<protein>
    <submittedName>
        <fullName evidence="1">Uncharacterized protein</fullName>
    </submittedName>
</protein>
<keyword evidence="2" id="KW-1185">Reference proteome</keyword>
<accession>A0A517P1B0</accession>
<reference evidence="1 2" key="1">
    <citation type="submission" date="2019-02" db="EMBL/GenBank/DDBJ databases">
        <title>Deep-cultivation of Planctomycetes and their phenomic and genomic characterization uncovers novel biology.</title>
        <authorList>
            <person name="Wiegand S."/>
            <person name="Jogler M."/>
            <person name="Boedeker C."/>
            <person name="Pinto D."/>
            <person name="Vollmers J."/>
            <person name="Rivas-Marin E."/>
            <person name="Kohn T."/>
            <person name="Peeters S.H."/>
            <person name="Heuer A."/>
            <person name="Rast P."/>
            <person name="Oberbeckmann S."/>
            <person name="Bunk B."/>
            <person name="Jeske O."/>
            <person name="Meyerdierks A."/>
            <person name="Storesund J.E."/>
            <person name="Kallscheuer N."/>
            <person name="Luecker S."/>
            <person name="Lage O.M."/>
            <person name="Pohl T."/>
            <person name="Merkel B.J."/>
            <person name="Hornburger P."/>
            <person name="Mueller R.-W."/>
            <person name="Bruemmer F."/>
            <person name="Labrenz M."/>
            <person name="Spormann A.M."/>
            <person name="Op den Camp H."/>
            <person name="Overmann J."/>
            <person name="Amann R."/>
            <person name="Jetten M.S.M."/>
            <person name="Mascher T."/>
            <person name="Medema M.H."/>
            <person name="Devos D.P."/>
            <person name="Kaster A.-K."/>
            <person name="Ovreas L."/>
            <person name="Rohde M."/>
            <person name="Galperin M.Y."/>
            <person name="Jogler C."/>
        </authorList>
    </citation>
    <scope>NUCLEOTIDE SEQUENCE [LARGE SCALE GENOMIC DNA]</scope>
    <source>
        <strain evidence="1 2">K23_9</strain>
    </source>
</reference>
<dbReference type="RefSeq" id="WP_145420946.1">
    <property type="nucleotide sequence ID" value="NZ_CP036526.1"/>
</dbReference>
<sequence length="202" mass="21882">MNQLATNTIDPARIAAIVREVIARIKQSNLSANLQTDTATNPLPDKIITVATIESLSGSPCDVTIDSKAVVTPAARDEAKLRGITIRRSDAQPSTQNFNTEPSTQPTEIVDVSQPERAVSMLAQLARRGISSIGCKIVLSETPAADVFRFCHNENQRAVMLTSISDIPRFAGELQPTVWVLDMKRMNLMTAVNAAVQIAQKS</sequence>